<dbReference type="AlphaFoldDB" id="W8T5R6"/>
<proteinExistence type="predicted"/>
<dbReference type="EMBL" id="CP007452">
    <property type="protein sequence ID" value="AHM56180.1"/>
    <property type="molecule type" value="Genomic_DNA"/>
</dbReference>
<evidence type="ECO:0000313" key="1">
    <source>
        <dbReference type="EMBL" id="AHM56180.1"/>
    </source>
</evidence>
<dbReference type="KEGG" id="eac:EAL2_c08800"/>
<protein>
    <submittedName>
        <fullName evidence="1">Uncharacterized protein</fullName>
    </submittedName>
</protein>
<dbReference type="STRING" id="1286171.EAL2_c08800"/>
<sequence length="35" mass="3714">MKITIDDAAVNTILEVIGQNPDQPGNVRIYVAGMG</sequence>
<name>W8T5R6_PEPAC</name>
<gene>
    <name evidence="1" type="ORF">EAL2_c08800</name>
</gene>
<keyword evidence="2" id="KW-1185">Reference proteome</keyword>
<reference evidence="1 2" key="1">
    <citation type="journal article" date="2014" name="Genome Announc.">
        <title>Complete Genome Sequence of Amino Acid-Utilizing Eubacterium acidaminophilum al-2 (DSM 3953).</title>
        <authorList>
            <person name="Poehlein A."/>
            <person name="Andreesen J.R."/>
            <person name="Daniel R."/>
        </authorList>
    </citation>
    <scope>NUCLEOTIDE SEQUENCE [LARGE SCALE GENOMIC DNA]</scope>
    <source>
        <strain evidence="1 2">DSM 3953</strain>
    </source>
</reference>
<organism evidence="1 2">
    <name type="scientific">Peptoclostridium acidaminophilum DSM 3953</name>
    <dbReference type="NCBI Taxonomy" id="1286171"/>
    <lineage>
        <taxon>Bacteria</taxon>
        <taxon>Bacillati</taxon>
        <taxon>Bacillota</taxon>
        <taxon>Clostridia</taxon>
        <taxon>Peptostreptococcales</taxon>
        <taxon>Peptoclostridiaceae</taxon>
        <taxon>Peptoclostridium</taxon>
    </lineage>
</organism>
<dbReference type="Proteomes" id="UP000019591">
    <property type="component" value="Chromosome"/>
</dbReference>
<accession>W8T5R6</accession>
<evidence type="ECO:0000313" key="2">
    <source>
        <dbReference type="Proteomes" id="UP000019591"/>
    </source>
</evidence>
<dbReference type="PATRIC" id="fig|1286171.3.peg.832"/>
<dbReference type="HOGENOM" id="CLU_3365004_0_0_9"/>